<proteinExistence type="inferred from homology"/>
<dbReference type="InterPro" id="IPR023395">
    <property type="entry name" value="MCP_dom_sf"/>
</dbReference>
<dbReference type="AlphaFoldDB" id="X6P7Q3"/>
<comment type="similarity">
    <text evidence="2 11">Belongs to the mitochondrial carrier (TC 2.A.29) family.</text>
</comment>
<keyword evidence="4 10" id="KW-0812">Transmembrane</keyword>
<evidence type="ECO:0000256" key="5">
    <source>
        <dbReference type="ARBA" id="ARBA00022737"/>
    </source>
</evidence>
<evidence type="ECO:0000256" key="10">
    <source>
        <dbReference type="PROSITE-ProRule" id="PRU00282"/>
    </source>
</evidence>
<feature type="transmembrane region" description="Helical" evidence="12">
    <location>
        <begin position="76"/>
        <end position="96"/>
    </location>
</feature>
<evidence type="ECO:0000256" key="9">
    <source>
        <dbReference type="ARBA" id="ARBA00023136"/>
    </source>
</evidence>
<dbReference type="PANTHER" id="PTHR45760:SF2">
    <property type="entry name" value="FI19922P1-RELATED"/>
    <property type="match status" value="1"/>
</dbReference>
<keyword evidence="3 11" id="KW-0813">Transport</keyword>
<dbReference type="GO" id="GO:1990542">
    <property type="term" value="P:mitochondrial transmembrane transport"/>
    <property type="evidence" value="ECO:0007669"/>
    <property type="project" value="InterPro"/>
</dbReference>
<comment type="caution">
    <text evidence="13">The sequence shown here is derived from an EMBL/GenBank/DDBJ whole genome shotgun (WGS) entry which is preliminary data.</text>
</comment>
<evidence type="ECO:0000256" key="12">
    <source>
        <dbReference type="SAM" id="Phobius"/>
    </source>
</evidence>
<comment type="subcellular location">
    <subcellularLocation>
        <location evidence="1">Mitochondrion inner membrane</location>
        <topology evidence="1">Multi-pass membrane protein</topology>
    </subcellularLocation>
</comment>
<evidence type="ECO:0000256" key="4">
    <source>
        <dbReference type="ARBA" id="ARBA00022692"/>
    </source>
</evidence>
<dbReference type="InterPro" id="IPR045315">
    <property type="entry name" value="Mtm1-like"/>
</dbReference>
<evidence type="ECO:0000256" key="7">
    <source>
        <dbReference type="ARBA" id="ARBA00022989"/>
    </source>
</evidence>
<evidence type="ECO:0000313" key="13">
    <source>
        <dbReference type="EMBL" id="ETO34221.1"/>
    </source>
</evidence>
<keyword evidence="8" id="KW-0496">Mitochondrion</keyword>
<keyword evidence="14" id="KW-1185">Reference proteome</keyword>
<keyword evidence="5" id="KW-0677">Repeat</keyword>
<dbReference type="EMBL" id="ASPP01002757">
    <property type="protein sequence ID" value="ETO34221.1"/>
    <property type="molecule type" value="Genomic_DNA"/>
</dbReference>
<name>X6P7Q3_RETFI</name>
<evidence type="ECO:0000256" key="11">
    <source>
        <dbReference type="RuleBase" id="RU000488"/>
    </source>
</evidence>
<dbReference type="PANTHER" id="PTHR45760">
    <property type="entry name" value="FI19922P1-RELATED"/>
    <property type="match status" value="1"/>
</dbReference>
<dbReference type="Proteomes" id="UP000023152">
    <property type="component" value="Unassembled WGS sequence"/>
</dbReference>
<dbReference type="Gene3D" id="1.50.40.10">
    <property type="entry name" value="Mitochondrial carrier domain"/>
    <property type="match status" value="1"/>
</dbReference>
<evidence type="ECO:0000256" key="2">
    <source>
        <dbReference type="ARBA" id="ARBA00006375"/>
    </source>
</evidence>
<dbReference type="SUPFAM" id="SSF103506">
    <property type="entry name" value="Mitochondrial carrier"/>
    <property type="match status" value="1"/>
</dbReference>
<protein>
    <recommendedName>
        <fullName evidence="15">Mitochondrial carrier protein</fullName>
    </recommendedName>
</protein>
<keyword evidence="6" id="KW-0999">Mitochondrion inner membrane</keyword>
<sequence>MKVQKPGMAEVPPSVTKPTTLRRWYFMSNGLMEYFLPANMIQDIATKSQCHNMHLRFSNSLDAAIKIGKYEGISHLYTGLSVTLWMAIPATVLYFGTYDMLRNRLLEMTEQMAVADSSEATNNASGNPKHQPFAFHKGTLSAWAPLIAGISARTFAVCVVSPLESYFFFFFFCVASKKKNVTQFFLLRFFVEVESSKNFDFKKKKKKEGKNQTLQNAKYIYARTISRNLSVYEGTLLNIQAEGFLSLWKGVVPTLWRDVPFSGIYWMGYELLKDHFYEQLATRHRTSHSRQTDSLEYIPTTGDIFRVGFMSGAISGSIASIITQPFDVLKTKRQSMLIGIGTNVENKPQPKDISFKTSLQTVLKTAGPKGLYAGITARLAKVPLACAIMISVYEAGKLLLNRLNEE</sequence>
<feature type="repeat" description="Solcar" evidence="10">
    <location>
        <begin position="21"/>
        <end position="104"/>
    </location>
</feature>
<dbReference type="Pfam" id="PF00153">
    <property type="entry name" value="Mito_carr"/>
    <property type="match status" value="3"/>
</dbReference>
<dbReference type="PROSITE" id="PS50920">
    <property type="entry name" value="SOLCAR"/>
    <property type="match status" value="2"/>
</dbReference>
<evidence type="ECO:0000256" key="8">
    <source>
        <dbReference type="ARBA" id="ARBA00023128"/>
    </source>
</evidence>
<evidence type="ECO:0000256" key="6">
    <source>
        <dbReference type="ARBA" id="ARBA00022792"/>
    </source>
</evidence>
<evidence type="ECO:0000313" key="14">
    <source>
        <dbReference type="Proteomes" id="UP000023152"/>
    </source>
</evidence>
<accession>X6P7Q3</accession>
<evidence type="ECO:0008006" key="15">
    <source>
        <dbReference type="Google" id="ProtNLM"/>
    </source>
</evidence>
<dbReference type="GO" id="GO:0005743">
    <property type="term" value="C:mitochondrial inner membrane"/>
    <property type="evidence" value="ECO:0007669"/>
    <property type="project" value="UniProtKB-SubCell"/>
</dbReference>
<keyword evidence="7 12" id="KW-1133">Transmembrane helix</keyword>
<gene>
    <name evidence="13" type="ORF">RFI_02873</name>
</gene>
<evidence type="ECO:0000256" key="1">
    <source>
        <dbReference type="ARBA" id="ARBA00004448"/>
    </source>
</evidence>
<evidence type="ECO:0000256" key="3">
    <source>
        <dbReference type="ARBA" id="ARBA00022448"/>
    </source>
</evidence>
<feature type="repeat" description="Solcar" evidence="10">
    <location>
        <begin position="303"/>
        <end position="399"/>
    </location>
</feature>
<dbReference type="InterPro" id="IPR018108">
    <property type="entry name" value="MCP_transmembrane"/>
</dbReference>
<reference evidence="13 14" key="1">
    <citation type="journal article" date="2013" name="Curr. Biol.">
        <title>The Genome of the Foraminiferan Reticulomyxa filosa.</title>
        <authorList>
            <person name="Glockner G."/>
            <person name="Hulsmann N."/>
            <person name="Schleicher M."/>
            <person name="Noegel A.A."/>
            <person name="Eichinger L."/>
            <person name="Gallinger C."/>
            <person name="Pawlowski J."/>
            <person name="Sierra R."/>
            <person name="Euteneuer U."/>
            <person name="Pillet L."/>
            <person name="Moustafa A."/>
            <person name="Platzer M."/>
            <person name="Groth M."/>
            <person name="Szafranski K."/>
            <person name="Schliwa M."/>
        </authorList>
    </citation>
    <scope>NUCLEOTIDE SEQUENCE [LARGE SCALE GENOMIC DNA]</scope>
</reference>
<organism evidence="13 14">
    <name type="scientific">Reticulomyxa filosa</name>
    <dbReference type="NCBI Taxonomy" id="46433"/>
    <lineage>
        <taxon>Eukaryota</taxon>
        <taxon>Sar</taxon>
        <taxon>Rhizaria</taxon>
        <taxon>Retaria</taxon>
        <taxon>Foraminifera</taxon>
        <taxon>Monothalamids</taxon>
        <taxon>Reticulomyxidae</taxon>
        <taxon>Reticulomyxa</taxon>
    </lineage>
</organism>
<keyword evidence="9 10" id="KW-0472">Membrane</keyword>
<dbReference type="OrthoDB" id="1747031at2759"/>